<dbReference type="Proteomes" id="UP001489719">
    <property type="component" value="Unassembled WGS sequence"/>
</dbReference>
<name>A0ACC3TF19_9ASCO</name>
<reference evidence="2" key="1">
    <citation type="journal article" date="2024" name="Front. Bioeng. Biotechnol.">
        <title>Genome-scale model development and genomic sequencing of the oleaginous clade Lipomyces.</title>
        <authorList>
            <person name="Czajka J.J."/>
            <person name="Han Y."/>
            <person name="Kim J."/>
            <person name="Mondo S.J."/>
            <person name="Hofstad B.A."/>
            <person name="Robles A."/>
            <person name="Haridas S."/>
            <person name="Riley R."/>
            <person name="LaButti K."/>
            <person name="Pangilinan J."/>
            <person name="Andreopoulos W."/>
            <person name="Lipzen A."/>
            <person name="Yan J."/>
            <person name="Wang M."/>
            <person name="Ng V."/>
            <person name="Grigoriev I.V."/>
            <person name="Spatafora J.W."/>
            <person name="Magnuson J.K."/>
            <person name="Baker S.E."/>
            <person name="Pomraning K.R."/>
        </authorList>
    </citation>
    <scope>NUCLEOTIDE SEQUENCE [LARGE SCALE GENOMIC DNA]</scope>
    <source>
        <strain evidence="2">CBS 10300</strain>
    </source>
</reference>
<comment type="caution">
    <text evidence="1">The sequence shown here is derived from an EMBL/GenBank/DDBJ whole genome shotgun (WGS) entry which is preliminary data.</text>
</comment>
<organism evidence="1 2">
    <name type="scientific">Lipomyces orientalis</name>
    <dbReference type="NCBI Taxonomy" id="1233043"/>
    <lineage>
        <taxon>Eukaryota</taxon>
        <taxon>Fungi</taxon>
        <taxon>Dikarya</taxon>
        <taxon>Ascomycota</taxon>
        <taxon>Saccharomycotina</taxon>
        <taxon>Lipomycetes</taxon>
        <taxon>Lipomycetales</taxon>
        <taxon>Lipomycetaceae</taxon>
        <taxon>Lipomyces</taxon>
    </lineage>
</organism>
<dbReference type="EMBL" id="MU970163">
    <property type="protein sequence ID" value="KAK9319775.1"/>
    <property type="molecule type" value="Genomic_DNA"/>
</dbReference>
<keyword evidence="2" id="KW-1185">Reference proteome</keyword>
<evidence type="ECO:0000313" key="1">
    <source>
        <dbReference type="EMBL" id="KAK9319775.1"/>
    </source>
</evidence>
<accession>A0ACC3TF19</accession>
<protein>
    <submittedName>
        <fullName evidence="1">Sugar transporter-like protein</fullName>
    </submittedName>
</protein>
<sequence length="546" mass="60722">MTGSPHTSTERNRAIRLDFIHQKEDDHFVEEIENDVLASEIEAHDYSPWTWNMLRLYAVLSITYLCGCLNGYDSSLMGSINAMTSYQKYFNMTSAGSRTGIVFALYNIGHIPAVLVCGQVNDRFGRRWGMFIGGAIVIVATCIQAPAVNRAMFMIGRFILGFGVSFATVSGPTYVTELAHPRWRGTLTGLYNSFWFLGSITASWVSYGCSFIEGPIGFRTPIWIQLVSSVIVCAVVFFLPESPRWLMAQDRAEEARKVLAKYHGNGDENHPLVVLEMKEMAAQISLNASDKSWWDYSEIYNTRSARRRLICVFGMSIFGQVSGNSVTSYYLPTMIEIAGITDQHRKLLLNGFNPVLCWLGSVVGANLLDRLGRRPLLLYTAVFSSVCFAIITATTKHGLDTGSAASTNTTIAFVYLFSTMFALGWTPLQAMYVTECLTTSTRAKGTAVGNFVSSIASAVIQYSSGPAFADIGYYFYLVFVVWDLIEAAIIYFFFVETKGRNLEELAEVFEAKDPVKKSLEKWSAETVANTLKNPKTAVMRDDESQA</sequence>
<proteinExistence type="predicted"/>
<evidence type="ECO:0000313" key="2">
    <source>
        <dbReference type="Proteomes" id="UP001489719"/>
    </source>
</evidence>
<gene>
    <name evidence="1" type="ORF">V1517DRAFT_369587</name>
</gene>